<sequence>MSGQSLSSSSKRRPSLPSDSSANIVSTLDRQPRTHSSAIIKHGKYVLIGGLGCWWVDLPNAVQRVLASEGNWVRRMMFAGLGGHGATVLIFLYLVLFLPWFRGYVPNYPQWQASPRLSLIVPLLTATILLGWTCLVVSLSQAGKRSMLESAVDAVKGVGNASLGQMKGEDGLGVFKSMVGATSLYIFSLGILGFIPAPTNVPVRDKSA</sequence>
<feature type="transmembrane region" description="Helical" evidence="2">
    <location>
        <begin position="120"/>
        <end position="139"/>
    </location>
</feature>
<evidence type="ECO:0000256" key="2">
    <source>
        <dbReference type="SAM" id="Phobius"/>
    </source>
</evidence>
<keyword evidence="4" id="KW-1185">Reference proteome</keyword>
<accession>A0ABZ1D0H3</accession>
<proteinExistence type="predicted"/>
<organism evidence="3 4">
    <name type="scientific">Kwoniella shivajii</name>
    <dbReference type="NCBI Taxonomy" id="564305"/>
    <lineage>
        <taxon>Eukaryota</taxon>
        <taxon>Fungi</taxon>
        <taxon>Dikarya</taxon>
        <taxon>Basidiomycota</taxon>
        <taxon>Agaricomycotina</taxon>
        <taxon>Tremellomycetes</taxon>
        <taxon>Tremellales</taxon>
        <taxon>Cryptococcaceae</taxon>
        <taxon>Kwoniella</taxon>
    </lineage>
</organism>
<dbReference type="RefSeq" id="XP_062792121.1">
    <property type="nucleotide sequence ID" value="XM_062936070.1"/>
</dbReference>
<keyword evidence="2" id="KW-0812">Transmembrane</keyword>
<dbReference type="Pfam" id="PF20479">
    <property type="entry name" value="TMEM128"/>
    <property type="match status" value="1"/>
</dbReference>
<feature type="transmembrane region" description="Helical" evidence="2">
    <location>
        <begin position="174"/>
        <end position="195"/>
    </location>
</feature>
<protein>
    <submittedName>
        <fullName evidence="3">Uncharacterized protein</fullName>
    </submittedName>
</protein>
<keyword evidence="2" id="KW-1133">Transmembrane helix</keyword>
<evidence type="ECO:0000256" key="1">
    <source>
        <dbReference type="SAM" id="MobiDB-lite"/>
    </source>
</evidence>
<reference evidence="3 4" key="1">
    <citation type="submission" date="2024-01" db="EMBL/GenBank/DDBJ databases">
        <title>Comparative genomics of Cryptococcus and Kwoniella reveals pathogenesis evolution and contrasting modes of karyotype evolution via chromosome fusion or intercentromeric recombination.</title>
        <authorList>
            <person name="Coelho M.A."/>
            <person name="David-Palma M."/>
            <person name="Shea T."/>
            <person name="Bowers K."/>
            <person name="McGinley-Smith S."/>
            <person name="Mohammad A.W."/>
            <person name="Gnirke A."/>
            <person name="Yurkov A.M."/>
            <person name="Nowrousian M."/>
            <person name="Sun S."/>
            <person name="Cuomo C.A."/>
            <person name="Heitman J."/>
        </authorList>
    </citation>
    <scope>NUCLEOTIDE SEQUENCE [LARGE SCALE GENOMIC DNA]</scope>
    <source>
        <strain evidence="3">CBS 11374</strain>
    </source>
</reference>
<dbReference type="EMBL" id="CP141885">
    <property type="protein sequence ID" value="WRT67381.1"/>
    <property type="molecule type" value="Genomic_DNA"/>
</dbReference>
<keyword evidence="2" id="KW-0472">Membrane</keyword>
<feature type="transmembrane region" description="Helical" evidence="2">
    <location>
        <begin position="78"/>
        <end position="100"/>
    </location>
</feature>
<evidence type="ECO:0000313" key="3">
    <source>
        <dbReference type="EMBL" id="WRT67381.1"/>
    </source>
</evidence>
<feature type="region of interest" description="Disordered" evidence="1">
    <location>
        <begin position="1"/>
        <end position="23"/>
    </location>
</feature>
<evidence type="ECO:0000313" key="4">
    <source>
        <dbReference type="Proteomes" id="UP001329825"/>
    </source>
</evidence>
<dbReference type="InterPro" id="IPR033579">
    <property type="entry name" value="TMEM128"/>
</dbReference>
<gene>
    <name evidence="3" type="ORF">IL334_004352</name>
</gene>
<name>A0ABZ1D0H3_9TREE</name>
<dbReference type="Proteomes" id="UP001329825">
    <property type="component" value="Chromosome 5"/>
</dbReference>
<dbReference type="GeneID" id="87956483"/>
<feature type="compositionally biased region" description="Low complexity" evidence="1">
    <location>
        <begin position="1"/>
        <end position="21"/>
    </location>
</feature>